<evidence type="ECO:0000256" key="7">
    <source>
        <dbReference type="ARBA" id="ARBA00049442"/>
    </source>
</evidence>
<dbReference type="GO" id="GO:0009423">
    <property type="term" value="P:chorismate biosynthetic process"/>
    <property type="evidence" value="ECO:0007669"/>
    <property type="project" value="UniProtKB-UniRule"/>
</dbReference>
<feature type="binding site" evidence="8">
    <location>
        <position position="102"/>
    </location>
    <ligand>
        <name>shikimate</name>
        <dbReference type="ChEBI" id="CHEBI:36208"/>
    </ligand>
</feature>
<evidence type="ECO:0000313" key="13">
    <source>
        <dbReference type="Proteomes" id="UP000019243"/>
    </source>
</evidence>
<feature type="binding site" evidence="8">
    <location>
        <position position="78"/>
    </location>
    <ligand>
        <name>NADP(+)</name>
        <dbReference type="ChEBI" id="CHEBI:58349"/>
    </ligand>
</feature>
<keyword evidence="13" id="KW-1185">Reference proteome</keyword>
<dbReference type="GO" id="GO:0050661">
    <property type="term" value="F:NADP binding"/>
    <property type="evidence" value="ECO:0007669"/>
    <property type="project" value="InterPro"/>
</dbReference>
<dbReference type="Pfam" id="PF01488">
    <property type="entry name" value="Shikimate_DH"/>
    <property type="match status" value="1"/>
</dbReference>
<dbReference type="NCBIfam" id="TIGR00507">
    <property type="entry name" value="aroE"/>
    <property type="match status" value="1"/>
</dbReference>
<dbReference type="PATRIC" id="fig|1265861.3.peg.2282"/>
<dbReference type="GO" id="GO:0005829">
    <property type="term" value="C:cytosol"/>
    <property type="evidence" value="ECO:0007669"/>
    <property type="project" value="TreeGrafter"/>
</dbReference>
<gene>
    <name evidence="8 12" type="primary">aroE</name>
    <name evidence="12" type="ORF">BCAMP_11635</name>
</gene>
<keyword evidence="6 8" id="KW-0057">Aromatic amino acid biosynthesis</keyword>
<sequence>MKKTYAVIGQPVGHSISPTIQQVCFDALAIEAAYVPFEIAAEKQADAFKGLKALGIAGFNVTAPYKEAIMPYLDGIDESARLAQAVNTVKQTDAGYIGYNTDGAGFIHSLKADFKQLTTASTILIIGAGGAAKGILVALLAAGYRRITITNRTVSKAEQLAIATGVEAASLTVAAAQLEQFDCIVQTTSLGMNPTDDQLPLDLTRLRADTFVSDLIYNPQETAFLKAAQSNPKQNGLGMLIYQAAVAFEIWTGIWPDIDKMIAAANEKGFKKC</sequence>
<feature type="binding site" evidence="8">
    <location>
        <position position="62"/>
    </location>
    <ligand>
        <name>shikimate</name>
        <dbReference type="ChEBI" id="CHEBI:36208"/>
    </ligand>
</feature>
<dbReference type="AlphaFoldDB" id="W7CE25"/>
<dbReference type="OrthoDB" id="9792692at2"/>
<feature type="binding site" evidence="8">
    <location>
        <position position="217"/>
    </location>
    <ligand>
        <name>shikimate</name>
        <dbReference type="ChEBI" id="CHEBI:36208"/>
    </ligand>
</feature>
<feature type="domain" description="SDH C-terminal" evidence="11">
    <location>
        <begin position="236"/>
        <end position="265"/>
    </location>
</feature>
<name>W7CE25_9LIST</name>
<dbReference type="SUPFAM" id="SSF53223">
    <property type="entry name" value="Aminoacid dehydrogenase-like, N-terminal domain"/>
    <property type="match status" value="1"/>
</dbReference>
<evidence type="ECO:0000256" key="2">
    <source>
        <dbReference type="ARBA" id="ARBA00012962"/>
    </source>
</evidence>
<feature type="domain" description="Quinate/shikimate 5-dehydrogenase/glutamyl-tRNA reductase" evidence="9">
    <location>
        <begin position="119"/>
        <end position="189"/>
    </location>
</feature>
<dbReference type="Gene3D" id="3.40.50.720">
    <property type="entry name" value="NAD(P)-binding Rossmann-like Domain"/>
    <property type="match status" value="1"/>
</dbReference>
<keyword evidence="5 8" id="KW-0560">Oxidoreductase</keyword>
<dbReference type="Pfam" id="PF18317">
    <property type="entry name" value="SDH_C"/>
    <property type="match status" value="1"/>
</dbReference>
<dbReference type="UniPathway" id="UPA00053">
    <property type="reaction ID" value="UER00087"/>
</dbReference>
<dbReference type="InterPro" id="IPR006151">
    <property type="entry name" value="Shikm_DH/Glu-tRNA_Rdtase"/>
</dbReference>
<dbReference type="GO" id="GO:0008652">
    <property type="term" value="P:amino acid biosynthetic process"/>
    <property type="evidence" value="ECO:0007669"/>
    <property type="project" value="UniProtKB-KW"/>
</dbReference>
<comment type="caution">
    <text evidence="12">The sequence shown here is derived from an EMBL/GenBank/DDBJ whole genome shotgun (WGS) entry which is preliminary data.</text>
</comment>
<protein>
    <recommendedName>
        <fullName evidence="2 8">Shikimate dehydrogenase (NADP(+))</fullName>
        <shortName evidence="8">SDH</shortName>
        <ecNumber evidence="2 8">1.1.1.25</ecNumber>
    </recommendedName>
</protein>
<dbReference type="HAMAP" id="MF_00222">
    <property type="entry name" value="Shikimate_DH_AroE"/>
    <property type="match status" value="1"/>
</dbReference>
<dbReference type="Gene3D" id="3.40.50.10860">
    <property type="entry name" value="Leucine Dehydrogenase, chain A, domain 1"/>
    <property type="match status" value="1"/>
</dbReference>
<dbReference type="PANTHER" id="PTHR21089">
    <property type="entry name" value="SHIKIMATE DEHYDROGENASE"/>
    <property type="match status" value="1"/>
</dbReference>
<evidence type="ECO:0000256" key="8">
    <source>
        <dbReference type="HAMAP-Rule" id="MF_00222"/>
    </source>
</evidence>
<evidence type="ECO:0000256" key="5">
    <source>
        <dbReference type="ARBA" id="ARBA00023002"/>
    </source>
</evidence>
<keyword evidence="3 8" id="KW-0028">Amino-acid biosynthesis</keyword>
<dbReference type="InterPro" id="IPR041121">
    <property type="entry name" value="SDH_C"/>
</dbReference>
<reference evidence="12 13" key="1">
    <citation type="submission" date="2012-12" db="EMBL/GenBank/DDBJ databases">
        <title>Novel taxa of Listeriaceae from agricultural environments in the United States.</title>
        <authorList>
            <person name="den Bakker H.C."/>
            <person name="Allred A."/>
            <person name="Warchocki S."/>
            <person name="Wright E.M."/>
            <person name="Burrell A."/>
            <person name="Nightingale K.K."/>
            <person name="Kephart D."/>
            <person name="Wiedmann M."/>
        </authorList>
    </citation>
    <scope>NUCLEOTIDE SEQUENCE [LARGE SCALE GENOMIC DNA]</scope>
    <source>
        <strain evidence="12 13">FSL F6-1037</strain>
    </source>
</reference>
<evidence type="ECO:0000256" key="6">
    <source>
        <dbReference type="ARBA" id="ARBA00023141"/>
    </source>
</evidence>
<evidence type="ECO:0000256" key="1">
    <source>
        <dbReference type="ARBA" id="ARBA00004871"/>
    </source>
</evidence>
<feature type="binding site" evidence="8">
    <location>
        <begin position="127"/>
        <end position="131"/>
    </location>
    <ligand>
        <name>NADP(+)</name>
        <dbReference type="ChEBI" id="CHEBI:58349"/>
    </ligand>
</feature>
<comment type="pathway">
    <text evidence="1 8">Metabolic intermediate biosynthesis; chorismate biosynthesis; chorismate from D-erythrose 4-phosphate and phosphoenolpyruvate: step 4/7.</text>
</comment>
<dbReference type="SUPFAM" id="SSF51735">
    <property type="entry name" value="NAD(P)-binding Rossmann-fold domains"/>
    <property type="match status" value="1"/>
</dbReference>
<evidence type="ECO:0000259" key="10">
    <source>
        <dbReference type="Pfam" id="PF08501"/>
    </source>
</evidence>
<evidence type="ECO:0000256" key="4">
    <source>
        <dbReference type="ARBA" id="ARBA00022857"/>
    </source>
</evidence>
<proteinExistence type="inferred from homology"/>
<comment type="similarity">
    <text evidence="8">Belongs to the shikimate dehydrogenase family.</text>
</comment>
<accession>W7CE25</accession>
<dbReference type="InterPro" id="IPR011342">
    <property type="entry name" value="Shikimate_DH"/>
</dbReference>
<feature type="binding site" evidence="8">
    <location>
        <position position="215"/>
    </location>
    <ligand>
        <name>NADP(+)</name>
        <dbReference type="ChEBI" id="CHEBI:58349"/>
    </ligand>
</feature>
<dbReference type="InterPro" id="IPR036291">
    <property type="entry name" value="NAD(P)-bd_dom_sf"/>
</dbReference>
<organism evidence="12 13">
    <name type="scientific">Brochothrix campestris FSL F6-1037</name>
    <dbReference type="NCBI Taxonomy" id="1265861"/>
    <lineage>
        <taxon>Bacteria</taxon>
        <taxon>Bacillati</taxon>
        <taxon>Bacillota</taxon>
        <taxon>Bacilli</taxon>
        <taxon>Bacillales</taxon>
        <taxon>Listeriaceae</taxon>
        <taxon>Brochothrix</taxon>
    </lineage>
</organism>
<dbReference type="EMBL" id="AODH01000056">
    <property type="protein sequence ID" value="EUJ35445.1"/>
    <property type="molecule type" value="Genomic_DNA"/>
</dbReference>
<evidence type="ECO:0000256" key="3">
    <source>
        <dbReference type="ARBA" id="ARBA00022605"/>
    </source>
</evidence>
<dbReference type="GO" id="GO:0019632">
    <property type="term" value="P:shikimate metabolic process"/>
    <property type="evidence" value="ECO:0007669"/>
    <property type="project" value="InterPro"/>
</dbReference>
<feature type="binding site" evidence="8">
    <location>
        <position position="87"/>
    </location>
    <ligand>
        <name>shikimate</name>
        <dbReference type="ChEBI" id="CHEBI:36208"/>
    </ligand>
</feature>
<evidence type="ECO:0000313" key="12">
    <source>
        <dbReference type="EMBL" id="EUJ35445.1"/>
    </source>
</evidence>
<comment type="subunit">
    <text evidence="8">Homodimer.</text>
</comment>
<feature type="binding site" evidence="8">
    <location>
        <position position="243"/>
    </location>
    <ligand>
        <name>shikimate</name>
        <dbReference type="ChEBI" id="CHEBI:36208"/>
    </ligand>
</feature>
<feature type="domain" description="Shikimate dehydrogenase substrate binding N-terminal" evidence="10">
    <location>
        <begin position="7"/>
        <end position="89"/>
    </location>
</feature>
<evidence type="ECO:0000259" key="9">
    <source>
        <dbReference type="Pfam" id="PF01488"/>
    </source>
</evidence>
<dbReference type="STRING" id="1265861.BCAMP_11635"/>
<dbReference type="GO" id="GO:0004764">
    <property type="term" value="F:shikimate 3-dehydrogenase (NADP+) activity"/>
    <property type="evidence" value="ECO:0007669"/>
    <property type="project" value="UniProtKB-UniRule"/>
</dbReference>
<dbReference type="EC" id="1.1.1.25" evidence="2 8"/>
<feature type="binding site" evidence="8">
    <location>
        <position position="236"/>
    </location>
    <ligand>
        <name>NADP(+)</name>
        <dbReference type="ChEBI" id="CHEBI:58349"/>
    </ligand>
</feature>
<dbReference type="Pfam" id="PF08501">
    <property type="entry name" value="Shikimate_dh_N"/>
    <property type="match status" value="1"/>
</dbReference>
<keyword evidence="4 8" id="KW-0521">NADP</keyword>
<dbReference type="PANTHER" id="PTHR21089:SF1">
    <property type="entry name" value="BIFUNCTIONAL 3-DEHYDROQUINATE DEHYDRATASE_SHIKIMATE DEHYDROGENASE, CHLOROPLASTIC"/>
    <property type="match status" value="1"/>
</dbReference>
<feature type="binding site" evidence="8">
    <location>
        <begin position="15"/>
        <end position="17"/>
    </location>
    <ligand>
        <name>shikimate</name>
        <dbReference type="ChEBI" id="CHEBI:36208"/>
    </ligand>
</feature>
<dbReference type="GO" id="GO:0009073">
    <property type="term" value="P:aromatic amino acid family biosynthetic process"/>
    <property type="evidence" value="ECO:0007669"/>
    <property type="project" value="UniProtKB-KW"/>
</dbReference>
<dbReference type="CDD" id="cd01065">
    <property type="entry name" value="NAD_bind_Shikimate_DH"/>
    <property type="match status" value="1"/>
</dbReference>
<dbReference type="InterPro" id="IPR022893">
    <property type="entry name" value="Shikimate_DH_fam"/>
</dbReference>
<feature type="binding site" evidence="8">
    <location>
        <begin position="151"/>
        <end position="156"/>
    </location>
    <ligand>
        <name>NADP(+)</name>
        <dbReference type="ChEBI" id="CHEBI:58349"/>
    </ligand>
</feature>
<dbReference type="InterPro" id="IPR013708">
    <property type="entry name" value="Shikimate_DH-bd_N"/>
</dbReference>
<comment type="function">
    <text evidence="8">Involved in the biosynthesis of the chorismate, which leads to the biosynthesis of aromatic amino acids. Catalyzes the reversible NADPH linked reduction of 3-dehydroshikimate (DHSA) to yield shikimate (SA).</text>
</comment>
<evidence type="ECO:0000259" key="11">
    <source>
        <dbReference type="Pfam" id="PF18317"/>
    </source>
</evidence>
<dbReference type="RefSeq" id="WP_035315590.1">
    <property type="nucleotide sequence ID" value="NZ_AODH01000056.1"/>
</dbReference>
<dbReference type="Proteomes" id="UP000019243">
    <property type="component" value="Unassembled WGS sequence"/>
</dbReference>
<feature type="active site" description="Proton acceptor" evidence="8">
    <location>
        <position position="66"/>
    </location>
</feature>
<dbReference type="InterPro" id="IPR046346">
    <property type="entry name" value="Aminoacid_DH-like_N_sf"/>
</dbReference>
<comment type="catalytic activity">
    <reaction evidence="7 8">
        <text>shikimate + NADP(+) = 3-dehydroshikimate + NADPH + H(+)</text>
        <dbReference type="Rhea" id="RHEA:17737"/>
        <dbReference type="ChEBI" id="CHEBI:15378"/>
        <dbReference type="ChEBI" id="CHEBI:16630"/>
        <dbReference type="ChEBI" id="CHEBI:36208"/>
        <dbReference type="ChEBI" id="CHEBI:57783"/>
        <dbReference type="ChEBI" id="CHEBI:58349"/>
        <dbReference type="EC" id="1.1.1.25"/>
    </reaction>
</comment>